<evidence type="ECO:0000256" key="7">
    <source>
        <dbReference type="RuleBase" id="RU369079"/>
    </source>
</evidence>
<comment type="subunit">
    <text evidence="7">The complex comprises the extracytoplasmic solute receptor protein and the two transmembrane proteins.</text>
</comment>
<dbReference type="GO" id="GO:0022857">
    <property type="term" value="F:transmembrane transporter activity"/>
    <property type="evidence" value="ECO:0007669"/>
    <property type="project" value="UniProtKB-UniRule"/>
</dbReference>
<dbReference type="PIRSF" id="PIRSF006066">
    <property type="entry name" value="HI0050"/>
    <property type="match status" value="1"/>
</dbReference>
<dbReference type="EMBL" id="CP022987">
    <property type="protein sequence ID" value="QAA94574.1"/>
    <property type="molecule type" value="Genomic_DNA"/>
</dbReference>
<feature type="transmembrane region" description="Helical" evidence="7">
    <location>
        <begin position="408"/>
        <end position="432"/>
    </location>
</feature>
<dbReference type="AlphaFoldDB" id="A0A410GE56"/>
<dbReference type="Proteomes" id="UP000283474">
    <property type="component" value="Chromosome"/>
</dbReference>
<dbReference type="Pfam" id="PF06808">
    <property type="entry name" value="DctM"/>
    <property type="match status" value="1"/>
</dbReference>
<keyword evidence="5 7" id="KW-1133">Transmembrane helix</keyword>
<feature type="transmembrane region" description="Helical" evidence="7">
    <location>
        <begin position="140"/>
        <end position="164"/>
    </location>
</feature>
<gene>
    <name evidence="9" type="ORF">CKA81_12590</name>
</gene>
<protein>
    <recommendedName>
        <fullName evidence="7">TRAP transporter large permease protein</fullName>
    </recommendedName>
</protein>
<feature type="transmembrane region" description="Helical" evidence="7">
    <location>
        <begin position="176"/>
        <end position="196"/>
    </location>
</feature>
<feature type="transmembrane region" description="Helical" evidence="7">
    <location>
        <begin position="57"/>
        <end position="74"/>
    </location>
</feature>
<comment type="subcellular location">
    <subcellularLocation>
        <location evidence="1 7">Cell inner membrane</location>
        <topology evidence="1 7">Multi-pass membrane protein</topology>
    </subcellularLocation>
</comment>
<feature type="transmembrane region" description="Helical" evidence="7">
    <location>
        <begin position="360"/>
        <end position="381"/>
    </location>
</feature>
<organism evidence="9 10">
    <name type="scientific">Pollutimonas thiosulfatoxidans</name>
    <dbReference type="NCBI Taxonomy" id="2028345"/>
    <lineage>
        <taxon>Bacteria</taxon>
        <taxon>Pseudomonadati</taxon>
        <taxon>Pseudomonadota</taxon>
        <taxon>Betaproteobacteria</taxon>
        <taxon>Burkholderiales</taxon>
        <taxon>Alcaligenaceae</taxon>
        <taxon>Pollutimonas</taxon>
    </lineage>
</organism>
<evidence type="ECO:0000313" key="10">
    <source>
        <dbReference type="Proteomes" id="UP000283474"/>
    </source>
</evidence>
<dbReference type="OrthoDB" id="9796052at2"/>
<comment type="similarity">
    <text evidence="7">Belongs to the TRAP transporter large permease family.</text>
</comment>
<feature type="transmembrane region" description="Helical" evidence="7">
    <location>
        <begin position="281"/>
        <end position="303"/>
    </location>
</feature>
<keyword evidence="6 7" id="KW-0472">Membrane</keyword>
<evidence type="ECO:0000256" key="2">
    <source>
        <dbReference type="ARBA" id="ARBA00022475"/>
    </source>
</evidence>
<name>A0A410GE56_9BURK</name>
<reference evidence="9 10" key="1">
    <citation type="submission" date="2017-08" db="EMBL/GenBank/DDBJ databases">
        <authorList>
            <person name="Park S.-J."/>
            <person name="Kim H."/>
        </authorList>
    </citation>
    <scope>NUCLEOTIDE SEQUENCE [LARGE SCALE GENOMIC DNA]</scope>
    <source>
        <strain evidence="10">ye3</strain>
    </source>
</reference>
<keyword evidence="2" id="KW-1003">Cell membrane</keyword>
<keyword evidence="10" id="KW-1185">Reference proteome</keyword>
<feature type="transmembrane region" description="Helical" evidence="7">
    <location>
        <begin position="323"/>
        <end position="348"/>
    </location>
</feature>
<evidence type="ECO:0000256" key="3">
    <source>
        <dbReference type="ARBA" id="ARBA00022519"/>
    </source>
</evidence>
<dbReference type="RefSeq" id="WP_128355571.1">
    <property type="nucleotide sequence ID" value="NZ_CP022987.1"/>
</dbReference>
<feature type="domain" description="TRAP C4-dicarboxylate transport system permease DctM subunit" evidence="8">
    <location>
        <begin position="13"/>
        <end position="428"/>
    </location>
</feature>
<proteinExistence type="inferred from homology"/>
<feature type="transmembrane region" description="Helical" evidence="7">
    <location>
        <begin position="227"/>
        <end position="245"/>
    </location>
</feature>
<evidence type="ECO:0000256" key="6">
    <source>
        <dbReference type="ARBA" id="ARBA00023136"/>
    </source>
</evidence>
<feature type="transmembrane region" description="Helical" evidence="7">
    <location>
        <begin position="251"/>
        <end position="269"/>
    </location>
</feature>
<keyword evidence="7" id="KW-0813">Transport</keyword>
<dbReference type="InterPro" id="IPR010656">
    <property type="entry name" value="DctM"/>
</dbReference>
<keyword evidence="3 7" id="KW-0997">Cell inner membrane</keyword>
<evidence type="ECO:0000256" key="4">
    <source>
        <dbReference type="ARBA" id="ARBA00022692"/>
    </source>
</evidence>
<sequence length="437" mass="46758">MSVELVSIAIPILLILLLAIGVPIAFATASTGLLIGYALFGGSTFFFVPFRMYDLMNNYVLIAVPLFLFMGYMLEHGGVAHKMFRVIHIWSGHIRGGLAVGTILAGAILAAMVGVIGAEIVALGLVALPQMLKRGYDRKLSFGVVCAGGSLGQMIPPSVILIIYALMANVPVRDLFLAALLPSGVLVALYIAYVLIRARLNPDMAPAAPVEELNMPFRQKLALGKDLVLPFGIILSVLGTLYGGIATPTEAASIGVFGAIVAAFINKRLTLSSIGEALKQTSVTIGMLMWTFFGANAMISVYSRAGGVSYLSGIINGLGLEPFQLLLMIMLILVLLGMLIDVIGILILTMPIFLPILSDAGINLIWFGILFSINMQISYLTPPFGPAVFYLKAVAPPDTSLSELYRSVWPFVGLQLLALFIVLIFPQLALWLPSVSQ</sequence>
<dbReference type="PANTHER" id="PTHR33362:SF7">
    <property type="entry name" value="SLL1103 PROTEIN"/>
    <property type="match status" value="1"/>
</dbReference>
<feature type="transmembrane region" description="Helical" evidence="7">
    <location>
        <begin position="32"/>
        <end position="50"/>
    </location>
</feature>
<dbReference type="GO" id="GO:0005886">
    <property type="term" value="C:plasma membrane"/>
    <property type="evidence" value="ECO:0007669"/>
    <property type="project" value="UniProtKB-SubCell"/>
</dbReference>
<evidence type="ECO:0000256" key="1">
    <source>
        <dbReference type="ARBA" id="ARBA00004429"/>
    </source>
</evidence>
<dbReference type="KEGG" id="pus:CKA81_12590"/>
<feature type="transmembrane region" description="Helical" evidence="7">
    <location>
        <begin position="5"/>
        <end position="26"/>
    </location>
</feature>
<dbReference type="PANTHER" id="PTHR33362">
    <property type="entry name" value="SIALIC ACID TRAP TRANSPORTER PERMEASE PROTEIN SIAT-RELATED"/>
    <property type="match status" value="1"/>
</dbReference>
<evidence type="ECO:0000256" key="5">
    <source>
        <dbReference type="ARBA" id="ARBA00022989"/>
    </source>
</evidence>
<evidence type="ECO:0000313" key="9">
    <source>
        <dbReference type="EMBL" id="QAA94574.1"/>
    </source>
</evidence>
<comment type="function">
    <text evidence="7">Part of the tripartite ATP-independent periplasmic (TRAP) transport system.</text>
</comment>
<dbReference type="NCBIfam" id="TIGR00786">
    <property type="entry name" value="dctM"/>
    <property type="match status" value="1"/>
</dbReference>
<keyword evidence="4 7" id="KW-0812">Transmembrane</keyword>
<dbReference type="InterPro" id="IPR004681">
    <property type="entry name" value="TRAP_DctM"/>
</dbReference>
<accession>A0A410GE56</accession>
<evidence type="ECO:0000259" key="8">
    <source>
        <dbReference type="Pfam" id="PF06808"/>
    </source>
</evidence>
<feature type="transmembrane region" description="Helical" evidence="7">
    <location>
        <begin position="103"/>
        <end position="128"/>
    </location>
</feature>